<dbReference type="Gramene" id="PRQ46505">
    <property type="protein sequence ID" value="PRQ46505"/>
    <property type="gene ID" value="RchiOBHm_Chr2g0089751"/>
</dbReference>
<gene>
    <name evidence="1" type="ORF">RchiOBHm_Chr2g0089751</name>
</gene>
<reference evidence="1 2" key="1">
    <citation type="journal article" date="2018" name="Nat. Genet.">
        <title>The Rosa genome provides new insights in the design of modern roses.</title>
        <authorList>
            <person name="Bendahmane M."/>
        </authorList>
    </citation>
    <scope>NUCLEOTIDE SEQUENCE [LARGE SCALE GENOMIC DNA]</scope>
    <source>
        <strain evidence="2">cv. Old Blush</strain>
    </source>
</reference>
<sequence length="45" mass="4950">MHLLRSLSLSLSLSLSGCPPLCLVIFAAMDFQVLRWIFQSGIGID</sequence>
<proteinExistence type="predicted"/>
<dbReference type="EMBL" id="PDCK01000040">
    <property type="protein sequence ID" value="PRQ46505.1"/>
    <property type="molecule type" value="Genomic_DNA"/>
</dbReference>
<protein>
    <submittedName>
        <fullName evidence="1">Uncharacterized protein</fullName>
    </submittedName>
</protein>
<accession>A0A2P6RJB3</accession>
<evidence type="ECO:0000313" key="1">
    <source>
        <dbReference type="EMBL" id="PRQ46505.1"/>
    </source>
</evidence>
<comment type="caution">
    <text evidence="1">The sequence shown here is derived from an EMBL/GenBank/DDBJ whole genome shotgun (WGS) entry which is preliminary data.</text>
</comment>
<dbReference type="Proteomes" id="UP000238479">
    <property type="component" value="Chromosome 2"/>
</dbReference>
<dbReference type="AlphaFoldDB" id="A0A2P6RJB3"/>
<name>A0A2P6RJB3_ROSCH</name>
<keyword evidence="2" id="KW-1185">Reference proteome</keyword>
<evidence type="ECO:0000313" key="2">
    <source>
        <dbReference type="Proteomes" id="UP000238479"/>
    </source>
</evidence>
<dbReference type="PROSITE" id="PS51257">
    <property type="entry name" value="PROKAR_LIPOPROTEIN"/>
    <property type="match status" value="1"/>
</dbReference>
<organism evidence="1 2">
    <name type="scientific">Rosa chinensis</name>
    <name type="common">China rose</name>
    <dbReference type="NCBI Taxonomy" id="74649"/>
    <lineage>
        <taxon>Eukaryota</taxon>
        <taxon>Viridiplantae</taxon>
        <taxon>Streptophyta</taxon>
        <taxon>Embryophyta</taxon>
        <taxon>Tracheophyta</taxon>
        <taxon>Spermatophyta</taxon>
        <taxon>Magnoliopsida</taxon>
        <taxon>eudicotyledons</taxon>
        <taxon>Gunneridae</taxon>
        <taxon>Pentapetalae</taxon>
        <taxon>rosids</taxon>
        <taxon>fabids</taxon>
        <taxon>Rosales</taxon>
        <taxon>Rosaceae</taxon>
        <taxon>Rosoideae</taxon>
        <taxon>Rosoideae incertae sedis</taxon>
        <taxon>Rosa</taxon>
    </lineage>
</organism>